<evidence type="ECO:0000313" key="3">
    <source>
        <dbReference type="Proteomes" id="UP000636110"/>
    </source>
</evidence>
<keyword evidence="1" id="KW-0812">Transmembrane</keyword>
<keyword evidence="1" id="KW-1133">Transmembrane helix</keyword>
<reference evidence="2 3" key="1">
    <citation type="submission" date="2019-11" db="EMBL/GenBank/DDBJ databases">
        <title>Description of Pedobacter sp. LMG 31462T.</title>
        <authorList>
            <person name="Carlier A."/>
            <person name="Qi S."/>
            <person name="Vandamme P."/>
        </authorList>
    </citation>
    <scope>NUCLEOTIDE SEQUENCE [LARGE SCALE GENOMIC DNA]</scope>
    <source>
        <strain evidence="2 3">LMG 31462</strain>
    </source>
</reference>
<dbReference type="RefSeq" id="WP_182954806.1">
    <property type="nucleotide sequence ID" value="NZ_WNXC01000001.1"/>
</dbReference>
<gene>
    <name evidence="2" type="ORF">GM920_06905</name>
</gene>
<evidence type="ECO:0000256" key="1">
    <source>
        <dbReference type="SAM" id="Phobius"/>
    </source>
</evidence>
<evidence type="ECO:0000313" key="2">
    <source>
        <dbReference type="EMBL" id="MBB2148637.1"/>
    </source>
</evidence>
<sequence>METLKVIVALVMMIGFFLLISYFTKNEAKLVLFLKARILLGCTASGFFIPQAINSSAPKQIILFALLASVILFGVVSMQNKYFTLKK</sequence>
<feature type="transmembrane region" description="Helical" evidence="1">
    <location>
        <begin position="61"/>
        <end position="78"/>
    </location>
</feature>
<protein>
    <submittedName>
        <fullName evidence="2">Uncharacterized protein</fullName>
    </submittedName>
</protein>
<accession>A0ABR6ETN6</accession>
<organism evidence="2 3">
    <name type="scientific">Pedobacter gandavensis</name>
    <dbReference type="NCBI Taxonomy" id="2679963"/>
    <lineage>
        <taxon>Bacteria</taxon>
        <taxon>Pseudomonadati</taxon>
        <taxon>Bacteroidota</taxon>
        <taxon>Sphingobacteriia</taxon>
        <taxon>Sphingobacteriales</taxon>
        <taxon>Sphingobacteriaceae</taxon>
        <taxon>Pedobacter</taxon>
    </lineage>
</organism>
<feature type="transmembrane region" description="Helical" evidence="1">
    <location>
        <begin position="6"/>
        <end position="23"/>
    </location>
</feature>
<dbReference type="EMBL" id="WNXC01000001">
    <property type="protein sequence ID" value="MBB2148637.1"/>
    <property type="molecule type" value="Genomic_DNA"/>
</dbReference>
<proteinExistence type="predicted"/>
<dbReference type="Proteomes" id="UP000636110">
    <property type="component" value="Unassembled WGS sequence"/>
</dbReference>
<keyword evidence="1" id="KW-0472">Membrane</keyword>
<comment type="caution">
    <text evidence="2">The sequence shown here is derived from an EMBL/GenBank/DDBJ whole genome shotgun (WGS) entry which is preliminary data.</text>
</comment>
<keyword evidence="3" id="KW-1185">Reference proteome</keyword>
<name>A0ABR6ETN6_9SPHI</name>